<feature type="coiled-coil region" evidence="5">
    <location>
        <begin position="70"/>
        <end position="97"/>
    </location>
</feature>
<accession>A0A0G4E5A2</accession>
<dbReference type="Pfam" id="PF03544">
    <property type="entry name" value="TonB_C"/>
    <property type="match status" value="1"/>
</dbReference>
<dbReference type="Gene3D" id="3.30.1150.10">
    <property type="match status" value="1"/>
</dbReference>
<dbReference type="GO" id="GO:0016020">
    <property type="term" value="C:membrane"/>
    <property type="evidence" value="ECO:0007669"/>
    <property type="project" value="UniProtKB-SubCell"/>
</dbReference>
<dbReference type="EMBL" id="LN713926">
    <property type="protein sequence ID" value="CEK42137.1"/>
    <property type="molecule type" value="Genomic_DNA"/>
</dbReference>
<dbReference type="PROSITE" id="PS52015">
    <property type="entry name" value="TONB_CTD"/>
    <property type="match status" value="1"/>
</dbReference>
<name>A0A0G4E5A2_PSEFS</name>
<keyword evidence="2" id="KW-0812">Transmembrane</keyword>
<keyword evidence="7" id="KW-0614">Plasmid</keyword>
<proteinExistence type="predicted"/>
<keyword evidence="5" id="KW-0175">Coiled coil</keyword>
<reference evidence="7" key="2">
    <citation type="submission" date="2015-06" db="EMBL/GenBank/DDBJ databases">
        <title>Environmentally co-occuring mercury resistance plasmids are genetically and phenotypically diverse and confer variable context-dependent fitness effects.</title>
        <authorList>
            <person name="Hall J.P.J."/>
            <person name="Harrison E."/>
            <person name="Lilley A.K."/>
            <person name="Paterson S."/>
            <person name="Spiers A.J."/>
            <person name="Brockhurst M.A."/>
        </authorList>
    </citation>
    <scope>NUCLEOTIDE SEQUENCE [LARGE SCALE GENOMIC DNA]</scope>
    <source>
        <strain evidence="7">SBW25</strain>
        <plasmid evidence="7">pQBR57</plasmid>
    </source>
</reference>
<dbReference type="GO" id="GO:0055085">
    <property type="term" value="P:transmembrane transport"/>
    <property type="evidence" value="ECO:0007669"/>
    <property type="project" value="InterPro"/>
</dbReference>
<geneLocation type="plasmid" evidence="7">
    <name>pQBR57</name>
</geneLocation>
<evidence type="ECO:0000256" key="4">
    <source>
        <dbReference type="ARBA" id="ARBA00023136"/>
    </source>
</evidence>
<evidence type="ECO:0000256" key="3">
    <source>
        <dbReference type="ARBA" id="ARBA00022989"/>
    </source>
</evidence>
<evidence type="ECO:0000256" key="2">
    <source>
        <dbReference type="ARBA" id="ARBA00022692"/>
    </source>
</evidence>
<dbReference type="AlphaFoldDB" id="A0A0G4E5A2"/>
<dbReference type="NCBIfam" id="TIGR01352">
    <property type="entry name" value="tonB_Cterm"/>
    <property type="match status" value="1"/>
</dbReference>
<evidence type="ECO:0000256" key="5">
    <source>
        <dbReference type="SAM" id="Coils"/>
    </source>
</evidence>
<organism evidence="7">
    <name type="scientific">Pseudomonas fluorescens (strain SBW25)</name>
    <dbReference type="NCBI Taxonomy" id="216595"/>
    <lineage>
        <taxon>Bacteria</taxon>
        <taxon>Pseudomonadati</taxon>
        <taxon>Pseudomonadota</taxon>
        <taxon>Gammaproteobacteria</taxon>
        <taxon>Pseudomonadales</taxon>
        <taxon>Pseudomonadaceae</taxon>
        <taxon>Pseudomonas</taxon>
    </lineage>
</organism>
<comment type="subcellular location">
    <subcellularLocation>
        <location evidence="1">Membrane</location>
        <topology evidence="1">Single-pass membrane protein</topology>
    </subcellularLocation>
</comment>
<dbReference type="InterPro" id="IPR037682">
    <property type="entry name" value="TonB_C"/>
</dbReference>
<dbReference type="InterPro" id="IPR006260">
    <property type="entry name" value="TonB/TolA_C"/>
</dbReference>
<dbReference type="SUPFAM" id="SSF74653">
    <property type="entry name" value="TolA/TonB C-terminal domain"/>
    <property type="match status" value="1"/>
</dbReference>
<evidence type="ECO:0000313" key="7">
    <source>
        <dbReference type="EMBL" id="CEK42137.1"/>
    </source>
</evidence>
<evidence type="ECO:0000259" key="6">
    <source>
        <dbReference type="PROSITE" id="PS52015"/>
    </source>
</evidence>
<keyword evidence="3" id="KW-1133">Transmembrane helix</keyword>
<protein>
    <recommendedName>
        <fullName evidence="6">TonB C-terminal domain-containing protein</fullName>
    </recommendedName>
</protein>
<sequence length="241" mass="26330">MEIQSRAKAFFKAKWFPSAVSALALVIAIGGHGFTALNSVGYVKSANRIESLEAAQAATQRADGSQDRAIQVLNAEQSKSQRAIQILQAENAELRKQLAEPHSQSKSAPAGFEPVNREALQRAEIAKKENRPLANGVNERFDNLVRTRMQPFFEEPPRRPGAESMDDEDVVVLQFAVDRAGMISDVQVANTSGQIEFDNSAVKAALRMGSIPEIARLNDQAYAQVKAFRLAINPAQMKPAT</sequence>
<feature type="domain" description="TonB C-terminal" evidence="6">
    <location>
        <begin position="143"/>
        <end position="239"/>
    </location>
</feature>
<reference evidence="7" key="1">
    <citation type="submission" date="2014-12" db="EMBL/GenBank/DDBJ databases">
        <authorList>
            <person name="Hall J."/>
        </authorList>
    </citation>
    <scope>NUCLEOTIDE SEQUENCE [LARGE SCALE GENOMIC DNA]</scope>
    <source>
        <strain evidence="7">SBW25</strain>
        <plasmid evidence="7">pQBR57</plasmid>
    </source>
</reference>
<keyword evidence="4" id="KW-0472">Membrane</keyword>
<gene>
    <name evidence="7" type="ORF">PQBR57_0184</name>
</gene>
<evidence type="ECO:0000256" key="1">
    <source>
        <dbReference type="ARBA" id="ARBA00004167"/>
    </source>
</evidence>